<dbReference type="Gene3D" id="3.40.50.720">
    <property type="entry name" value="NAD(P)-binding Rossmann-like Domain"/>
    <property type="match status" value="1"/>
</dbReference>
<dbReference type="SUPFAM" id="SSF69572">
    <property type="entry name" value="Activating enzymes of the ubiquitin-like proteins"/>
    <property type="match status" value="1"/>
</dbReference>
<comment type="caution">
    <text evidence="3">The sequence shown here is derived from an EMBL/GenBank/DDBJ whole genome shotgun (WGS) entry which is preliminary data.</text>
</comment>
<dbReference type="InterPro" id="IPR045886">
    <property type="entry name" value="ThiF/MoeB/HesA"/>
</dbReference>
<name>A0ABQ5QJY6_9BACT</name>
<dbReference type="CDD" id="cd01483">
    <property type="entry name" value="E1_enzyme_family"/>
    <property type="match status" value="1"/>
</dbReference>
<evidence type="ECO:0000313" key="3">
    <source>
        <dbReference type="EMBL" id="GLH74912.1"/>
    </source>
</evidence>
<organism evidence="3 4">
    <name type="scientific">Geothrix limicola</name>
    <dbReference type="NCBI Taxonomy" id="2927978"/>
    <lineage>
        <taxon>Bacteria</taxon>
        <taxon>Pseudomonadati</taxon>
        <taxon>Acidobacteriota</taxon>
        <taxon>Holophagae</taxon>
        <taxon>Holophagales</taxon>
        <taxon>Holophagaceae</taxon>
        <taxon>Geothrix</taxon>
    </lineage>
</organism>
<dbReference type="PANTHER" id="PTHR43267">
    <property type="entry name" value="TRNA THREONYLCARBAMOYLADENOSINE DEHYDRATASE"/>
    <property type="match status" value="1"/>
</dbReference>
<dbReference type="InterPro" id="IPR032701">
    <property type="entry name" value="Prok-E2_B_dom"/>
</dbReference>
<sequence length="597" mass="66970">MDQRLHTALFEEAISKVEQWISESIPTATRLKPPELQSVSPVFRAGWKFPQLRNLPACSLLFEGTFPFSLPRVQITDRELRERCPHVEHSGVLCLFEPDQFFSASSPLHLVKAVMTSASRLIRKYQSGDIESEFDQEWPIYWTRDVKPLQRAYSLVDLKKGSRKILYTSIEGGDRYFYDDDEQLRYRIPLNSRGVAPSRFETNAAFIELKDFPKPWDFPDSGQQLERFIKKYASSTELDILDNLISERQKRLSLLFKTNGPVVHLLAGAVLRPPEQLKFEKNGRITLAGFRSGSISDDVFRFSILSGRAPLKRIQVDRLDHAWIHGRSLDPTQGVLMGKHVILIGVGSLGSGVAELLGRAGVGTLTLIDGETLESANISRHSLGARAIGQNKADRLAKVIQENLPHLTVKGIPKNFEDLQTTELDSLRQADLIICCIAEWASELALDRFQALHAAGEFPPVLYGWLEAHALAGHGVLVPTGSARFKDMLNHSGQRRFHTFDWPDGSNGVRIVCGAIHAPYGSVDLSQTQALIGRIALDTILREEDATCWRSWVGDIERARQLGGELTQEWIELHGDTPVGQYYCETPWPRPEVGGHA</sequence>
<dbReference type="Pfam" id="PF14461">
    <property type="entry name" value="Prok-E2_B"/>
    <property type="match status" value="1"/>
</dbReference>
<evidence type="ECO:0000313" key="4">
    <source>
        <dbReference type="Proteomes" id="UP001165069"/>
    </source>
</evidence>
<dbReference type="InterPro" id="IPR000594">
    <property type="entry name" value="ThiF_NAD_FAD-bd"/>
</dbReference>
<reference evidence="3 4" key="1">
    <citation type="journal article" date="2023" name="Antonie Van Leeuwenhoek">
        <title>Mesoterricola silvestris gen. nov., sp. nov., Mesoterricola sediminis sp. nov., Geothrix oryzae sp. nov., Geothrix edaphica sp. nov., Geothrix rubra sp. nov., and Geothrix limicola sp. nov., six novel members of Acidobacteriota isolated from soils.</title>
        <authorList>
            <person name="Itoh H."/>
            <person name="Sugisawa Y."/>
            <person name="Mise K."/>
            <person name="Xu Z."/>
            <person name="Kuniyasu M."/>
            <person name="Ushijima N."/>
            <person name="Kawano K."/>
            <person name="Kobayashi E."/>
            <person name="Shiratori Y."/>
            <person name="Masuda Y."/>
            <person name="Senoo K."/>
        </authorList>
    </citation>
    <scope>NUCLEOTIDE SEQUENCE [LARGE SCALE GENOMIC DNA]</scope>
    <source>
        <strain evidence="3 4">Red804</strain>
    </source>
</reference>
<dbReference type="EMBL" id="BSDE01000009">
    <property type="protein sequence ID" value="GLH74912.1"/>
    <property type="molecule type" value="Genomic_DNA"/>
</dbReference>
<evidence type="ECO:0000259" key="2">
    <source>
        <dbReference type="Pfam" id="PF14461"/>
    </source>
</evidence>
<dbReference type="PANTHER" id="PTHR43267:SF1">
    <property type="entry name" value="TRNA THREONYLCARBAMOYLADENOSINE DEHYDRATASE"/>
    <property type="match status" value="1"/>
</dbReference>
<evidence type="ECO:0000259" key="1">
    <source>
        <dbReference type="Pfam" id="PF00899"/>
    </source>
</evidence>
<keyword evidence="4" id="KW-1185">Reference proteome</keyword>
<dbReference type="Pfam" id="PF00899">
    <property type="entry name" value="ThiF"/>
    <property type="match status" value="1"/>
</dbReference>
<accession>A0ABQ5QJY6</accession>
<protein>
    <recommendedName>
        <fullName evidence="5">THIF-type NAD/FAD binding fold domain-containing protein</fullName>
    </recommendedName>
</protein>
<proteinExistence type="predicted"/>
<gene>
    <name evidence="3" type="ORF">GETHLI_34140</name>
</gene>
<dbReference type="RefSeq" id="WP_285577738.1">
    <property type="nucleotide sequence ID" value="NZ_BSDE01000009.1"/>
</dbReference>
<evidence type="ECO:0008006" key="5">
    <source>
        <dbReference type="Google" id="ProtNLM"/>
    </source>
</evidence>
<dbReference type="Proteomes" id="UP001165069">
    <property type="component" value="Unassembled WGS sequence"/>
</dbReference>
<feature type="domain" description="THIF-type NAD/FAD binding fold" evidence="1">
    <location>
        <begin position="336"/>
        <end position="450"/>
    </location>
</feature>
<feature type="domain" description="Prokaryotic E2 family B" evidence="2">
    <location>
        <begin position="56"/>
        <end position="145"/>
    </location>
</feature>
<dbReference type="InterPro" id="IPR035985">
    <property type="entry name" value="Ubiquitin-activating_enz"/>
</dbReference>